<dbReference type="Proteomes" id="UP000006729">
    <property type="component" value="Chromosome 2"/>
</dbReference>
<organism evidence="1 2">
    <name type="scientific">Populus trichocarpa</name>
    <name type="common">Western balsam poplar</name>
    <name type="synonym">Populus balsamifera subsp. trichocarpa</name>
    <dbReference type="NCBI Taxonomy" id="3694"/>
    <lineage>
        <taxon>Eukaryota</taxon>
        <taxon>Viridiplantae</taxon>
        <taxon>Streptophyta</taxon>
        <taxon>Embryophyta</taxon>
        <taxon>Tracheophyta</taxon>
        <taxon>Spermatophyta</taxon>
        <taxon>Magnoliopsida</taxon>
        <taxon>eudicotyledons</taxon>
        <taxon>Gunneridae</taxon>
        <taxon>Pentapetalae</taxon>
        <taxon>rosids</taxon>
        <taxon>fabids</taxon>
        <taxon>Malpighiales</taxon>
        <taxon>Salicaceae</taxon>
        <taxon>Saliceae</taxon>
        <taxon>Populus</taxon>
    </lineage>
</organism>
<proteinExistence type="predicted"/>
<evidence type="ECO:0000313" key="2">
    <source>
        <dbReference type="Proteomes" id="UP000006729"/>
    </source>
</evidence>
<keyword evidence="2" id="KW-1185">Reference proteome</keyword>
<comment type="caution">
    <text evidence="1">The sequence shown here is derived from an EMBL/GenBank/DDBJ whole genome shotgun (WGS) entry which is preliminary data.</text>
</comment>
<protein>
    <submittedName>
        <fullName evidence="1">Uncharacterized protein</fullName>
    </submittedName>
</protein>
<reference evidence="1 2" key="1">
    <citation type="journal article" date="2006" name="Science">
        <title>The genome of black cottonwood, Populus trichocarpa (Torr. &amp; Gray).</title>
        <authorList>
            <person name="Tuskan G.A."/>
            <person name="Difazio S."/>
            <person name="Jansson S."/>
            <person name="Bohlmann J."/>
            <person name="Grigoriev I."/>
            <person name="Hellsten U."/>
            <person name="Putnam N."/>
            <person name="Ralph S."/>
            <person name="Rombauts S."/>
            <person name="Salamov A."/>
            <person name="Schein J."/>
            <person name="Sterck L."/>
            <person name="Aerts A."/>
            <person name="Bhalerao R.R."/>
            <person name="Bhalerao R.P."/>
            <person name="Blaudez D."/>
            <person name="Boerjan W."/>
            <person name="Brun A."/>
            <person name="Brunner A."/>
            <person name="Busov V."/>
            <person name="Campbell M."/>
            <person name="Carlson J."/>
            <person name="Chalot M."/>
            <person name="Chapman J."/>
            <person name="Chen G.L."/>
            <person name="Cooper D."/>
            <person name="Coutinho P.M."/>
            <person name="Couturier J."/>
            <person name="Covert S."/>
            <person name="Cronk Q."/>
            <person name="Cunningham R."/>
            <person name="Davis J."/>
            <person name="Degroeve S."/>
            <person name="Dejardin A."/>
            <person name="Depamphilis C."/>
            <person name="Detter J."/>
            <person name="Dirks B."/>
            <person name="Dubchak I."/>
            <person name="Duplessis S."/>
            <person name="Ehlting J."/>
            <person name="Ellis B."/>
            <person name="Gendler K."/>
            <person name="Goodstein D."/>
            <person name="Gribskov M."/>
            <person name="Grimwood J."/>
            <person name="Groover A."/>
            <person name="Gunter L."/>
            <person name="Hamberger B."/>
            <person name="Heinze B."/>
            <person name="Helariutta Y."/>
            <person name="Henrissat B."/>
            <person name="Holligan D."/>
            <person name="Holt R."/>
            <person name="Huang W."/>
            <person name="Islam-Faridi N."/>
            <person name="Jones S."/>
            <person name="Jones-Rhoades M."/>
            <person name="Jorgensen R."/>
            <person name="Joshi C."/>
            <person name="Kangasjarvi J."/>
            <person name="Karlsson J."/>
            <person name="Kelleher C."/>
            <person name="Kirkpatrick R."/>
            <person name="Kirst M."/>
            <person name="Kohler A."/>
            <person name="Kalluri U."/>
            <person name="Larimer F."/>
            <person name="Leebens-Mack J."/>
            <person name="Leple J.C."/>
            <person name="Locascio P."/>
            <person name="Lou Y."/>
            <person name="Lucas S."/>
            <person name="Martin F."/>
            <person name="Montanini B."/>
            <person name="Napoli C."/>
            <person name="Nelson D.R."/>
            <person name="Nelson C."/>
            <person name="Nieminen K."/>
            <person name="Nilsson O."/>
            <person name="Pereda V."/>
            <person name="Peter G."/>
            <person name="Philippe R."/>
            <person name="Pilate G."/>
            <person name="Poliakov A."/>
            <person name="Razumovskaya J."/>
            <person name="Richardson P."/>
            <person name="Rinaldi C."/>
            <person name="Ritland K."/>
            <person name="Rouze P."/>
            <person name="Ryaboy D."/>
            <person name="Schmutz J."/>
            <person name="Schrader J."/>
            <person name="Segerman B."/>
            <person name="Shin H."/>
            <person name="Siddiqui A."/>
            <person name="Sterky F."/>
            <person name="Terry A."/>
            <person name="Tsai C.J."/>
            <person name="Uberbacher E."/>
            <person name="Unneberg P."/>
            <person name="Vahala J."/>
            <person name="Wall K."/>
            <person name="Wessler S."/>
            <person name="Yang G."/>
            <person name="Yin T."/>
            <person name="Douglas C."/>
            <person name="Marra M."/>
            <person name="Sandberg G."/>
            <person name="Van de Peer Y."/>
            <person name="Rokhsar D."/>
        </authorList>
    </citation>
    <scope>NUCLEOTIDE SEQUENCE [LARGE SCALE GENOMIC DNA]</scope>
    <source>
        <strain evidence="2">cv. Nisqually</strain>
    </source>
</reference>
<gene>
    <name evidence="1" type="ORF">POPTR_002G171400v4</name>
</gene>
<dbReference type="EMBL" id="CM009291">
    <property type="protein sequence ID" value="KAI9399958.1"/>
    <property type="molecule type" value="Genomic_DNA"/>
</dbReference>
<evidence type="ECO:0000313" key="1">
    <source>
        <dbReference type="EMBL" id="KAI9399958.1"/>
    </source>
</evidence>
<name>A0ACC0TEU7_POPTR</name>
<accession>A0ACC0TEU7</accession>
<sequence>MGPARRICAHSPLLKKGVERGLITPFTIGSMMCRETLKKGSVIKEIVEEAEDSVLPVSSEAAFLERASQIMDHRLDETAGSA</sequence>